<organism evidence="3 4">
    <name type="scientific">Lithocarpus litseifolius</name>
    <dbReference type="NCBI Taxonomy" id="425828"/>
    <lineage>
        <taxon>Eukaryota</taxon>
        <taxon>Viridiplantae</taxon>
        <taxon>Streptophyta</taxon>
        <taxon>Embryophyta</taxon>
        <taxon>Tracheophyta</taxon>
        <taxon>Spermatophyta</taxon>
        <taxon>Magnoliopsida</taxon>
        <taxon>eudicotyledons</taxon>
        <taxon>Gunneridae</taxon>
        <taxon>Pentapetalae</taxon>
        <taxon>rosids</taxon>
        <taxon>fabids</taxon>
        <taxon>Fagales</taxon>
        <taxon>Fagaceae</taxon>
        <taxon>Lithocarpus</taxon>
    </lineage>
</organism>
<keyword evidence="4" id="KW-1185">Reference proteome</keyword>
<feature type="domain" description="hAT-like transposase RNase-H fold" evidence="2">
    <location>
        <begin position="95"/>
        <end position="198"/>
    </location>
</feature>
<accession>A0AAW2DSW3</accession>
<evidence type="ECO:0008006" key="5">
    <source>
        <dbReference type="Google" id="ProtNLM"/>
    </source>
</evidence>
<evidence type="ECO:0000259" key="2">
    <source>
        <dbReference type="Pfam" id="PF14372"/>
    </source>
</evidence>
<name>A0AAW2DSW3_9ROSI</name>
<dbReference type="GO" id="GO:0003677">
    <property type="term" value="F:DNA binding"/>
    <property type="evidence" value="ECO:0007669"/>
    <property type="project" value="InterPro"/>
</dbReference>
<feature type="domain" description="HAT C-terminal dimerisation" evidence="1">
    <location>
        <begin position="218"/>
        <end position="272"/>
    </location>
</feature>
<dbReference type="Pfam" id="PF05699">
    <property type="entry name" value="Dimer_Tnp_hAT"/>
    <property type="match status" value="1"/>
</dbReference>
<dbReference type="PANTHER" id="PTHR23272">
    <property type="entry name" value="BED FINGER-RELATED"/>
    <property type="match status" value="1"/>
</dbReference>
<dbReference type="EMBL" id="JAZDWU010000002">
    <property type="protein sequence ID" value="KAL0012638.1"/>
    <property type="molecule type" value="Genomic_DNA"/>
</dbReference>
<reference evidence="3 4" key="1">
    <citation type="submission" date="2024-01" db="EMBL/GenBank/DDBJ databases">
        <title>A telomere-to-telomere, gap-free genome of sweet tea (Lithocarpus litseifolius).</title>
        <authorList>
            <person name="Zhou J."/>
        </authorList>
    </citation>
    <scope>NUCLEOTIDE SEQUENCE [LARGE SCALE GENOMIC DNA]</scope>
    <source>
        <strain evidence="3">Zhou-2022a</strain>
        <tissue evidence="3">Leaf</tissue>
    </source>
</reference>
<gene>
    <name evidence="3" type="ORF">SO802_007746</name>
</gene>
<evidence type="ECO:0000313" key="3">
    <source>
        <dbReference type="EMBL" id="KAL0012638.1"/>
    </source>
</evidence>
<dbReference type="Proteomes" id="UP001459277">
    <property type="component" value="Unassembled WGS sequence"/>
</dbReference>
<comment type="caution">
    <text evidence="3">The sequence shown here is derived from an EMBL/GenBank/DDBJ whole genome shotgun (WGS) entry which is preliminary data.</text>
</comment>
<dbReference type="InterPro" id="IPR012337">
    <property type="entry name" value="RNaseH-like_sf"/>
</dbReference>
<evidence type="ECO:0000259" key="1">
    <source>
        <dbReference type="Pfam" id="PF05699"/>
    </source>
</evidence>
<proteinExistence type="predicted"/>
<dbReference type="SUPFAM" id="SSF53098">
    <property type="entry name" value="Ribonuclease H-like"/>
    <property type="match status" value="1"/>
</dbReference>
<sequence>MCLRERGVDGIFTLTVDNVSSNGATIKFLQTVTKDWKGTVLEHEFLHMRCCAHILNLIMGDGLKEIDASIARVREAVRTFVGFLKLFYNATKKFSSSLYVTSNTFIDEMFVIQENIAHLIKSQNHLLKNMTTKMEAKFEKYWEKGDKINQLLYVAMVLDPRKKMRFLKFSFLEIFGDEMANEMVDLVRKTMDRLYDYYSCVDSPNVVVPSESERKHIEDRYQVLSKMARDVLAVPVSTVAFESAFSTRGRILDPFLLSPLMVQNLVCAQNWLQAHVPISFRKSKDEMEALEDIFHDLVLNQATTAANSSSCSSKGGTRTTVSIDE</sequence>
<dbReference type="AlphaFoldDB" id="A0AAW2DSW3"/>
<evidence type="ECO:0000313" key="4">
    <source>
        <dbReference type="Proteomes" id="UP001459277"/>
    </source>
</evidence>
<dbReference type="InterPro" id="IPR025525">
    <property type="entry name" value="hAT-like_transposase_RNase-H"/>
</dbReference>
<protein>
    <recommendedName>
        <fullName evidence="5">HAT C-terminal dimerisation domain-containing protein</fullName>
    </recommendedName>
</protein>
<dbReference type="GO" id="GO:0046983">
    <property type="term" value="F:protein dimerization activity"/>
    <property type="evidence" value="ECO:0007669"/>
    <property type="project" value="InterPro"/>
</dbReference>
<dbReference type="InterPro" id="IPR008906">
    <property type="entry name" value="HATC_C_dom"/>
</dbReference>
<dbReference type="PANTHER" id="PTHR23272:SF193">
    <property type="entry name" value="OS07G0624100 PROTEIN"/>
    <property type="match status" value="1"/>
</dbReference>
<dbReference type="Pfam" id="PF14372">
    <property type="entry name" value="hAT-like_RNase-H"/>
    <property type="match status" value="1"/>
</dbReference>